<dbReference type="PROSITE" id="PS51257">
    <property type="entry name" value="PROKAR_LIPOPROTEIN"/>
    <property type="match status" value="1"/>
</dbReference>
<feature type="signal peptide" evidence="1">
    <location>
        <begin position="1"/>
        <end position="20"/>
    </location>
</feature>
<sequence length="358" mass="38882">MMKKSILVALLCGVVLSGCSGQDEPPQVDESGLPRLNIDPFRVTVSGLSSGAYMAQQFHFAHSERVRGAALLAGGPYDCAQGSLATALTQCMGNGTNPPDSEQLLALIRQRADQRTIQPLANLRQDQVWLFRGQRDQTVGDAIFNRAQDVYQQFVEPANIEQITRAETGHLWPTLTSGGDCAGSESPYLGNCNYDAAGELLAALYGYLHEPGSGERALVTFNQHMAGGRFADSLADEGYLYVPEECAQGQACSLHISFHGCNQHSAAVGDRFARESGLNRWADSNRLVILYPQVRPSTTEPMNPQGCWDWWGYTGADYATLDGLQIEAVLKMINRMAGVNVNTDVDMNADTETGTPED</sequence>
<dbReference type="InterPro" id="IPR029058">
    <property type="entry name" value="AB_hydrolase_fold"/>
</dbReference>
<dbReference type="EMBL" id="PIPO01000005">
    <property type="protein sequence ID" value="RUO31261.1"/>
    <property type="molecule type" value="Genomic_DNA"/>
</dbReference>
<reference evidence="2 3" key="1">
    <citation type="journal article" date="2011" name="Front. Microbiol.">
        <title>Genomic signatures of strain selection and enhancement in Bacillus atrophaeus var. globigii, a historical biowarfare simulant.</title>
        <authorList>
            <person name="Gibbons H.S."/>
            <person name="Broomall S.M."/>
            <person name="McNew L.A."/>
            <person name="Daligault H."/>
            <person name="Chapman C."/>
            <person name="Bruce D."/>
            <person name="Karavis M."/>
            <person name="Krepps M."/>
            <person name="McGregor P.A."/>
            <person name="Hong C."/>
            <person name="Park K.H."/>
            <person name="Akmal A."/>
            <person name="Feldman A."/>
            <person name="Lin J.S."/>
            <person name="Chang W.E."/>
            <person name="Higgs B.W."/>
            <person name="Demirev P."/>
            <person name="Lindquist J."/>
            <person name="Liem A."/>
            <person name="Fochler E."/>
            <person name="Read T.D."/>
            <person name="Tapia R."/>
            <person name="Johnson S."/>
            <person name="Bishop-Lilly K.A."/>
            <person name="Detter C."/>
            <person name="Han C."/>
            <person name="Sozhamannan S."/>
            <person name="Rosenzweig C.N."/>
            <person name="Skowronski E.W."/>
        </authorList>
    </citation>
    <scope>NUCLEOTIDE SEQUENCE [LARGE SCALE GENOMIC DNA]</scope>
    <source>
        <strain evidence="2 3">Y4G10-17</strain>
    </source>
</reference>
<protein>
    <submittedName>
        <fullName evidence="2">Polyhydroxybutyrate depolymerase</fullName>
    </submittedName>
</protein>
<feature type="chain" id="PRO_5019553065" evidence="1">
    <location>
        <begin position="21"/>
        <end position="358"/>
    </location>
</feature>
<dbReference type="PANTHER" id="PTHR42972:SF8">
    <property type="entry name" value="POLYHYDROXYBUTYRATE DEPOLYMERASE"/>
    <property type="match status" value="1"/>
</dbReference>
<dbReference type="Proteomes" id="UP000287823">
    <property type="component" value="Unassembled WGS sequence"/>
</dbReference>
<dbReference type="AlphaFoldDB" id="A0A432WEF4"/>
<organism evidence="2 3">
    <name type="scientific">Aliidiomarina soli</name>
    <dbReference type="NCBI Taxonomy" id="1928574"/>
    <lineage>
        <taxon>Bacteria</taxon>
        <taxon>Pseudomonadati</taxon>
        <taxon>Pseudomonadota</taxon>
        <taxon>Gammaproteobacteria</taxon>
        <taxon>Alteromonadales</taxon>
        <taxon>Idiomarinaceae</taxon>
        <taxon>Aliidiomarina</taxon>
    </lineage>
</organism>
<proteinExistence type="predicted"/>
<name>A0A432WEF4_9GAMM</name>
<evidence type="ECO:0000256" key="1">
    <source>
        <dbReference type="SAM" id="SignalP"/>
    </source>
</evidence>
<gene>
    <name evidence="2" type="ORF">CWE14_12280</name>
</gene>
<comment type="caution">
    <text evidence="2">The sequence shown here is derived from an EMBL/GenBank/DDBJ whole genome shotgun (WGS) entry which is preliminary data.</text>
</comment>
<evidence type="ECO:0000313" key="2">
    <source>
        <dbReference type="EMBL" id="RUO31261.1"/>
    </source>
</evidence>
<accession>A0A432WEF4</accession>
<dbReference type="SUPFAM" id="SSF53474">
    <property type="entry name" value="alpha/beta-Hydrolases"/>
    <property type="match status" value="1"/>
</dbReference>
<keyword evidence="1" id="KW-0732">Signal</keyword>
<dbReference type="PANTHER" id="PTHR42972">
    <property type="entry name" value="TOL-PAL SYSTEM PROTEIN TOLB"/>
    <property type="match status" value="1"/>
</dbReference>
<keyword evidence="3" id="KW-1185">Reference proteome</keyword>
<dbReference type="Gene3D" id="3.40.50.1820">
    <property type="entry name" value="alpha/beta hydrolase"/>
    <property type="match status" value="2"/>
</dbReference>
<evidence type="ECO:0000313" key="3">
    <source>
        <dbReference type="Proteomes" id="UP000287823"/>
    </source>
</evidence>